<keyword evidence="1" id="KW-0812">Transmembrane</keyword>
<accession>A0ABM8G2Y2</accession>
<evidence type="ECO:0000313" key="3">
    <source>
        <dbReference type="Proteomes" id="UP001321475"/>
    </source>
</evidence>
<name>A0ABM8G2Y2_9CELL</name>
<protein>
    <submittedName>
        <fullName evidence="2">Uncharacterized protein</fullName>
    </submittedName>
</protein>
<organism evidence="2 3">
    <name type="scientific">Paraoerskovia sediminicola</name>
    <dbReference type="NCBI Taxonomy" id="1138587"/>
    <lineage>
        <taxon>Bacteria</taxon>
        <taxon>Bacillati</taxon>
        <taxon>Actinomycetota</taxon>
        <taxon>Actinomycetes</taxon>
        <taxon>Micrococcales</taxon>
        <taxon>Cellulomonadaceae</taxon>
        <taxon>Paraoerskovia</taxon>
    </lineage>
</organism>
<reference evidence="3" key="1">
    <citation type="journal article" date="2019" name="Int. J. Syst. Evol. Microbiol.">
        <title>The Global Catalogue of Microorganisms (GCM) 10K type strain sequencing project: providing services to taxonomists for standard genome sequencing and annotation.</title>
        <authorList>
            <consortium name="The Broad Institute Genomics Platform"/>
            <consortium name="The Broad Institute Genome Sequencing Center for Infectious Disease"/>
            <person name="Wu L."/>
            <person name="Ma J."/>
        </authorList>
    </citation>
    <scope>NUCLEOTIDE SEQUENCE [LARGE SCALE GENOMIC DNA]</scope>
    <source>
        <strain evidence="3">NBRC 108565</strain>
    </source>
</reference>
<dbReference type="Proteomes" id="UP001321475">
    <property type="component" value="Chromosome"/>
</dbReference>
<sequence length="78" mass="7775">MARAKAVDGTKVAGYGAFWVVLLLMCVALFSAGGYMGSVLGSSTNDQVMSNPGHVNVAHGSMVTPAPAEDAASGTGTD</sequence>
<proteinExistence type="predicted"/>
<dbReference type="RefSeq" id="WP_286216876.1">
    <property type="nucleotide sequence ID" value="NZ_AP027729.1"/>
</dbReference>
<dbReference type="EMBL" id="AP027729">
    <property type="protein sequence ID" value="BDZ42374.1"/>
    <property type="molecule type" value="Genomic_DNA"/>
</dbReference>
<evidence type="ECO:0000313" key="2">
    <source>
        <dbReference type="EMBL" id="BDZ42374.1"/>
    </source>
</evidence>
<feature type="transmembrane region" description="Helical" evidence="1">
    <location>
        <begin position="12"/>
        <end position="36"/>
    </location>
</feature>
<gene>
    <name evidence="2" type="ORF">GCM10025865_16730</name>
</gene>
<keyword evidence="1" id="KW-1133">Transmembrane helix</keyword>
<evidence type="ECO:0000256" key="1">
    <source>
        <dbReference type="SAM" id="Phobius"/>
    </source>
</evidence>
<keyword evidence="3" id="KW-1185">Reference proteome</keyword>
<keyword evidence="1" id="KW-0472">Membrane</keyword>